<reference evidence="3" key="1">
    <citation type="journal article" date="2021" name="Nat. Commun.">
        <title>Genetic determinants of endophytism in the Arabidopsis root mycobiome.</title>
        <authorList>
            <person name="Mesny F."/>
            <person name="Miyauchi S."/>
            <person name="Thiergart T."/>
            <person name="Pickel B."/>
            <person name="Atanasova L."/>
            <person name="Karlsson M."/>
            <person name="Huettel B."/>
            <person name="Barry K.W."/>
            <person name="Haridas S."/>
            <person name="Chen C."/>
            <person name="Bauer D."/>
            <person name="Andreopoulos W."/>
            <person name="Pangilinan J."/>
            <person name="LaButti K."/>
            <person name="Riley R."/>
            <person name="Lipzen A."/>
            <person name="Clum A."/>
            <person name="Drula E."/>
            <person name="Henrissat B."/>
            <person name="Kohler A."/>
            <person name="Grigoriev I.V."/>
            <person name="Martin F.M."/>
            <person name="Hacquard S."/>
        </authorList>
    </citation>
    <scope>NUCLEOTIDE SEQUENCE</scope>
    <source>
        <strain evidence="3">MPI-CAGE-CH-0230</strain>
    </source>
</reference>
<dbReference type="RefSeq" id="XP_046006082.1">
    <property type="nucleotide sequence ID" value="XM_046157418.1"/>
</dbReference>
<feature type="domain" description="RING-type" evidence="2">
    <location>
        <begin position="60"/>
        <end position="105"/>
    </location>
</feature>
<dbReference type="AlphaFoldDB" id="A0A9P8XTW5"/>
<dbReference type="Gene3D" id="3.30.40.10">
    <property type="entry name" value="Zinc/RING finger domain, C3HC4 (zinc finger)"/>
    <property type="match status" value="1"/>
</dbReference>
<dbReference type="InterPro" id="IPR013083">
    <property type="entry name" value="Znf_RING/FYVE/PHD"/>
</dbReference>
<organism evidence="3 4">
    <name type="scientific">Microdochium trichocladiopsis</name>
    <dbReference type="NCBI Taxonomy" id="1682393"/>
    <lineage>
        <taxon>Eukaryota</taxon>
        <taxon>Fungi</taxon>
        <taxon>Dikarya</taxon>
        <taxon>Ascomycota</taxon>
        <taxon>Pezizomycotina</taxon>
        <taxon>Sordariomycetes</taxon>
        <taxon>Xylariomycetidae</taxon>
        <taxon>Xylariales</taxon>
        <taxon>Microdochiaceae</taxon>
        <taxon>Microdochium</taxon>
    </lineage>
</organism>
<keyword evidence="4" id="KW-1185">Reference proteome</keyword>
<dbReference type="OrthoDB" id="6270329at2759"/>
<keyword evidence="1" id="KW-0862">Zinc</keyword>
<dbReference type="EMBL" id="JAGTJQ010000012">
    <property type="protein sequence ID" value="KAH7016458.1"/>
    <property type="molecule type" value="Genomic_DNA"/>
</dbReference>
<dbReference type="PROSITE" id="PS50089">
    <property type="entry name" value="ZF_RING_2"/>
    <property type="match status" value="1"/>
</dbReference>
<evidence type="ECO:0000256" key="1">
    <source>
        <dbReference type="PROSITE-ProRule" id="PRU00175"/>
    </source>
</evidence>
<name>A0A9P8XTW5_9PEZI</name>
<evidence type="ECO:0000313" key="3">
    <source>
        <dbReference type="EMBL" id="KAH7016458.1"/>
    </source>
</evidence>
<sequence length="126" mass="14606">MAFLRKLKQMITKTMAHRDKPDFREAQRDLCSRCISELMNGDSLYAILGNKPLYGWDSDCSICSDIIKNPIAIQSCDSRNEGHVFCKSCIQESMRYIGVMCPFCRRVVSVGLLQEVEWQYLVWEEL</sequence>
<accession>A0A9P8XTW5</accession>
<dbReference type="SUPFAM" id="SSF57850">
    <property type="entry name" value="RING/U-box"/>
    <property type="match status" value="1"/>
</dbReference>
<dbReference type="Pfam" id="PF13923">
    <property type="entry name" value="zf-C3HC4_2"/>
    <property type="match status" value="1"/>
</dbReference>
<evidence type="ECO:0000259" key="2">
    <source>
        <dbReference type="PROSITE" id="PS50089"/>
    </source>
</evidence>
<proteinExistence type="predicted"/>
<protein>
    <recommendedName>
        <fullName evidence="2">RING-type domain-containing protein</fullName>
    </recommendedName>
</protein>
<dbReference type="Proteomes" id="UP000756346">
    <property type="component" value="Unassembled WGS sequence"/>
</dbReference>
<gene>
    <name evidence="3" type="ORF">B0I36DRAFT_355247</name>
</gene>
<dbReference type="GeneID" id="70186964"/>
<dbReference type="InterPro" id="IPR001841">
    <property type="entry name" value="Znf_RING"/>
</dbReference>
<evidence type="ECO:0000313" key="4">
    <source>
        <dbReference type="Proteomes" id="UP000756346"/>
    </source>
</evidence>
<keyword evidence="1" id="KW-0479">Metal-binding</keyword>
<comment type="caution">
    <text evidence="3">The sequence shown here is derived from an EMBL/GenBank/DDBJ whole genome shotgun (WGS) entry which is preliminary data.</text>
</comment>
<keyword evidence="1" id="KW-0863">Zinc-finger</keyword>
<dbReference type="GO" id="GO:0008270">
    <property type="term" value="F:zinc ion binding"/>
    <property type="evidence" value="ECO:0007669"/>
    <property type="project" value="UniProtKB-KW"/>
</dbReference>